<evidence type="ECO:0000313" key="10">
    <source>
        <dbReference type="EMBL" id="MBM7562667.1"/>
    </source>
</evidence>
<dbReference type="PANTHER" id="PTHR11601:SF34">
    <property type="entry name" value="CYSTEINE DESULFURASE"/>
    <property type="match status" value="1"/>
</dbReference>
<evidence type="ECO:0000259" key="9">
    <source>
        <dbReference type="Pfam" id="PF00266"/>
    </source>
</evidence>
<dbReference type="PANTHER" id="PTHR11601">
    <property type="entry name" value="CYSTEINE DESULFURYLASE FAMILY MEMBER"/>
    <property type="match status" value="1"/>
</dbReference>
<comment type="caution">
    <text evidence="10">The sequence shown here is derived from an EMBL/GenBank/DDBJ whole genome shotgun (WGS) entry which is preliminary data.</text>
</comment>
<comment type="similarity">
    <text evidence="2">Belongs to the class-V pyridoxal-phosphate-dependent aminotransferase family. NifS/IscS subfamily.</text>
</comment>
<feature type="domain" description="Aminotransferase class V" evidence="9">
    <location>
        <begin position="217"/>
        <end position="338"/>
    </location>
</feature>
<dbReference type="PIRSF" id="PIRSF005572">
    <property type="entry name" value="NifS"/>
    <property type="match status" value="1"/>
</dbReference>
<protein>
    <submittedName>
        <fullName evidence="10">Cysteine desulfurase</fullName>
        <ecNumber evidence="10">2.8.1.7</ecNumber>
    </submittedName>
</protein>
<evidence type="ECO:0000256" key="8">
    <source>
        <dbReference type="ARBA" id="ARBA00050776"/>
    </source>
</evidence>
<dbReference type="GO" id="GO:0031071">
    <property type="term" value="F:cysteine desulfurase activity"/>
    <property type="evidence" value="ECO:0007669"/>
    <property type="project" value="UniProtKB-EC"/>
</dbReference>
<dbReference type="InterPro" id="IPR016454">
    <property type="entry name" value="Cysteine_dSase"/>
</dbReference>
<gene>
    <name evidence="10" type="ORF">JOC49_002228</name>
</gene>
<dbReference type="EC" id="2.8.1.7" evidence="10"/>
<dbReference type="InterPro" id="IPR015422">
    <property type="entry name" value="PyrdxlP-dep_Trfase_small"/>
</dbReference>
<dbReference type="Gene3D" id="3.90.1150.10">
    <property type="entry name" value="Aspartate Aminotransferase, domain 1"/>
    <property type="match status" value="1"/>
</dbReference>
<dbReference type="InterPro" id="IPR000192">
    <property type="entry name" value="Aminotrans_V_dom"/>
</dbReference>
<organism evidence="10 11">
    <name type="scientific">Fusibacter tunisiensis</name>
    <dbReference type="NCBI Taxonomy" id="1008308"/>
    <lineage>
        <taxon>Bacteria</taxon>
        <taxon>Bacillati</taxon>
        <taxon>Bacillota</taxon>
        <taxon>Clostridia</taxon>
        <taxon>Eubacteriales</taxon>
        <taxon>Eubacteriales Family XII. Incertae Sedis</taxon>
        <taxon>Fusibacter</taxon>
    </lineage>
</organism>
<comment type="cofactor">
    <cofactor evidence="1">
        <name>pyridoxal 5'-phosphate</name>
        <dbReference type="ChEBI" id="CHEBI:597326"/>
    </cofactor>
</comment>
<dbReference type="InterPro" id="IPR015421">
    <property type="entry name" value="PyrdxlP-dep_Trfase_major"/>
</dbReference>
<dbReference type="InterPro" id="IPR015424">
    <property type="entry name" value="PyrdxlP-dep_Trfase"/>
</dbReference>
<dbReference type="Gene3D" id="3.40.640.10">
    <property type="entry name" value="Type I PLP-dependent aspartate aminotransferase-like (Major domain)"/>
    <property type="match status" value="1"/>
</dbReference>
<proteinExistence type="inferred from homology"/>
<evidence type="ECO:0000256" key="3">
    <source>
        <dbReference type="ARBA" id="ARBA00022679"/>
    </source>
</evidence>
<keyword evidence="6" id="KW-0408">Iron</keyword>
<name>A0ABS2MTS0_9FIRM</name>
<accession>A0ABS2MTS0</accession>
<keyword evidence="11" id="KW-1185">Reference proteome</keyword>
<evidence type="ECO:0000256" key="4">
    <source>
        <dbReference type="ARBA" id="ARBA00022723"/>
    </source>
</evidence>
<dbReference type="Pfam" id="PF00266">
    <property type="entry name" value="Aminotran_5"/>
    <property type="match status" value="2"/>
</dbReference>
<keyword evidence="7" id="KW-0411">Iron-sulfur</keyword>
<dbReference type="RefSeq" id="WP_204665095.1">
    <property type="nucleotide sequence ID" value="NZ_JAFBDT010000025.1"/>
</dbReference>
<keyword evidence="5" id="KW-0663">Pyridoxal phosphate</keyword>
<evidence type="ECO:0000256" key="5">
    <source>
        <dbReference type="ARBA" id="ARBA00022898"/>
    </source>
</evidence>
<reference evidence="10 11" key="1">
    <citation type="submission" date="2021-01" db="EMBL/GenBank/DDBJ databases">
        <title>Genomic Encyclopedia of Type Strains, Phase IV (KMG-IV): sequencing the most valuable type-strain genomes for metagenomic binning, comparative biology and taxonomic classification.</title>
        <authorList>
            <person name="Goeker M."/>
        </authorList>
    </citation>
    <scope>NUCLEOTIDE SEQUENCE [LARGE SCALE GENOMIC DNA]</scope>
    <source>
        <strain evidence="10 11">DSM 24436</strain>
    </source>
</reference>
<evidence type="ECO:0000256" key="2">
    <source>
        <dbReference type="ARBA" id="ARBA00006490"/>
    </source>
</evidence>
<dbReference type="EMBL" id="JAFBDT010000025">
    <property type="protein sequence ID" value="MBM7562667.1"/>
    <property type="molecule type" value="Genomic_DNA"/>
</dbReference>
<evidence type="ECO:0000256" key="6">
    <source>
        <dbReference type="ARBA" id="ARBA00023004"/>
    </source>
</evidence>
<evidence type="ECO:0000256" key="1">
    <source>
        <dbReference type="ARBA" id="ARBA00001933"/>
    </source>
</evidence>
<dbReference type="Proteomes" id="UP000767854">
    <property type="component" value="Unassembled WGS sequence"/>
</dbReference>
<dbReference type="SUPFAM" id="SSF53383">
    <property type="entry name" value="PLP-dependent transferases"/>
    <property type="match status" value="1"/>
</dbReference>
<evidence type="ECO:0000256" key="7">
    <source>
        <dbReference type="ARBA" id="ARBA00023014"/>
    </source>
</evidence>
<evidence type="ECO:0000313" key="11">
    <source>
        <dbReference type="Proteomes" id="UP000767854"/>
    </source>
</evidence>
<keyword evidence="4" id="KW-0479">Metal-binding</keyword>
<feature type="domain" description="Aminotransferase class V" evidence="9">
    <location>
        <begin position="3"/>
        <end position="201"/>
    </location>
</feature>
<comment type="catalytic activity">
    <reaction evidence="8">
        <text>(sulfur carrier)-H + L-cysteine = (sulfur carrier)-SH + L-alanine</text>
        <dbReference type="Rhea" id="RHEA:43892"/>
        <dbReference type="Rhea" id="RHEA-COMP:14737"/>
        <dbReference type="Rhea" id="RHEA-COMP:14739"/>
        <dbReference type="ChEBI" id="CHEBI:29917"/>
        <dbReference type="ChEBI" id="CHEBI:35235"/>
        <dbReference type="ChEBI" id="CHEBI:57972"/>
        <dbReference type="ChEBI" id="CHEBI:64428"/>
        <dbReference type="EC" id="2.8.1.7"/>
    </reaction>
</comment>
<sequence length="350" mass="38173">MKIYLDHAATTPVSKEVVQAIYDVYQKPVHERTGYLEKATRGIEKLIGAENESVYFASGGTEANALAIQMHIENNKHRGKRILISSIEHASVMNTCRAYEKEGYEIVEMPVCSDGVLDIELAKELVTADTILVCLMYYNNEVGTRQPIETLFEYLKPLGIPLHVDAIQALGKTDLKPIGNTMSFSAHKLNGPKGIGAIYSDKPINRCDCSINEALAYGFYVALNRAIQNLDANVTHMQMLKAKLIDALLNLSVQIDVIRTKAYDHPGIVNVHVPSLDGDALVIRLSMAGICISSGSACSSGAISVSHVLKAMGMDMAKAKRSVRFSIGIETTDADIAYVVMVLDKITKGL</sequence>
<keyword evidence="3 10" id="KW-0808">Transferase</keyword>